<sequence>MHGSEPEDGLHSTLEDDPRPRMWPRFLLALALFGLLLGMMIGRLNAPQPALLQRVEVLPGALVLWFDREPKVFVERIEGTLAMLIETRGKEAGGQLLLDGRPVNWRIVRVERGLLLNLVAALPLHGALKGAAEEGGWRLEISLRAE</sequence>
<feature type="transmembrane region" description="Helical" evidence="1">
    <location>
        <begin position="26"/>
        <end position="44"/>
    </location>
</feature>
<dbReference type="EMBL" id="FNNU01000001">
    <property type="protein sequence ID" value="SDW42342.1"/>
    <property type="molecule type" value="Genomic_DNA"/>
</dbReference>
<evidence type="ECO:0000313" key="2">
    <source>
        <dbReference type="EMBL" id="PZP22208.1"/>
    </source>
</evidence>
<name>A0A2W5CVZ6_9PSED</name>
<organism evidence="2 5">
    <name type="scientific">Pseudomonas kuykendallii</name>
    <dbReference type="NCBI Taxonomy" id="1007099"/>
    <lineage>
        <taxon>Bacteria</taxon>
        <taxon>Pseudomonadati</taxon>
        <taxon>Pseudomonadota</taxon>
        <taxon>Gammaproteobacteria</taxon>
        <taxon>Pseudomonadales</taxon>
        <taxon>Pseudomonadaceae</taxon>
        <taxon>Pseudomonas</taxon>
    </lineage>
</organism>
<dbReference type="Proteomes" id="UP000243778">
    <property type="component" value="Unassembled WGS sequence"/>
</dbReference>
<evidence type="ECO:0000256" key="1">
    <source>
        <dbReference type="SAM" id="Phobius"/>
    </source>
</evidence>
<gene>
    <name evidence="2" type="ORF">DI599_16625</name>
    <name evidence="3" type="ORF">SAMN05216287_0960</name>
</gene>
<keyword evidence="4" id="KW-1185">Reference proteome</keyword>
<keyword evidence="1" id="KW-1133">Transmembrane helix</keyword>
<evidence type="ECO:0000313" key="3">
    <source>
        <dbReference type="EMBL" id="SDW42342.1"/>
    </source>
</evidence>
<accession>A0A1H2TEN4</accession>
<reference evidence="3" key="1">
    <citation type="submission" date="2016-10" db="EMBL/GenBank/DDBJ databases">
        <authorList>
            <person name="de Groot N.N."/>
        </authorList>
    </citation>
    <scope>NUCLEOTIDE SEQUENCE [LARGE SCALE GENOMIC DNA]</scope>
    <source>
        <strain evidence="3">NRRL B-59562</strain>
    </source>
</reference>
<dbReference type="OrthoDB" id="7014830at2"/>
<reference evidence="4" key="2">
    <citation type="submission" date="2016-10" db="EMBL/GenBank/DDBJ databases">
        <authorList>
            <person name="Varghese N."/>
            <person name="Submissions S."/>
        </authorList>
    </citation>
    <scope>NUCLEOTIDE SEQUENCE [LARGE SCALE GENOMIC DNA]</scope>
    <source>
        <strain evidence="4">NRRL B-59562</strain>
    </source>
</reference>
<dbReference type="AlphaFoldDB" id="A0A2W5CVZ6"/>
<evidence type="ECO:0000313" key="5">
    <source>
        <dbReference type="Proteomes" id="UP000249198"/>
    </source>
</evidence>
<keyword evidence="1" id="KW-0812">Transmembrane</keyword>
<dbReference type="RefSeq" id="WP_090225043.1">
    <property type="nucleotide sequence ID" value="NZ_FNNU01000001.1"/>
</dbReference>
<dbReference type="Proteomes" id="UP000249198">
    <property type="component" value="Unassembled WGS sequence"/>
</dbReference>
<protein>
    <submittedName>
        <fullName evidence="2">Uncharacterized protein</fullName>
    </submittedName>
</protein>
<keyword evidence="1" id="KW-0472">Membrane</keyword>
<proteinExistence type="predicted"/>
<accession>A0A2W5CVZ6</accession>
<evidence type="ECO:0000313" key="4">
    <source>
        <dbReference type="Proteomes" id="UP000243778"/>
    </source>
</evidence>
<dbReference type="EMBL" id="QFOH01000021">
    <property type="protein sequence ID" value="PZP22208.1"/>
    <property type="molecule type" value="Genomic_DNA"/>
</dbReference>
<reference evidence="2 5" key="3">
    <citation type="submission" date="2017-08" db="EMBL/GenBank/DDBJ databases">
        <title>Infants hospitalized years apart are colonized by the same room-sourced microbial strains.</title>
        <authorList>
            <person name="Brooks B."/>
            <person name="Olm M.R."/>
            <person name="Firek B.A."/>
            <person name="Baker R."/>
            <person name="Thomas B.C."/>
            <person name="Morowitz M.J."/>
            <person name="Banfield J.F."/>
        </authorList>
    </citation>
    <scope>NUCLEOTIDE SEQUENCE [LARGE SCALE GENOMIC DNA]</scope>
    <source>
        <strain evidence="2">S2_009_000_R2_77</strain>
    </source>
</reference>